<dbReference type="Proteomes" id="UP000034457">
    <property type="component" value="Unassembled WGS sequence"/>
</dbReference>
<sequence>MVSYRLIKKNGDPQNDFKKIIDYLLTFPGEVTIERLNDKSIIIAYSETTMVAGLKIDRSGDLVLACDDNDEVSVNLLKNITGKISRRIYNTRTQSFLVNDPNLLEATLNHTDKKLLAIIRDFSLTPLFFYRNSYTFFAKDKKGIIYLINQDLLRFLSLQPEKKVSKTDFCIPVAHDIGHFTALFDRGLMPLSFYRHKENPINVYNFNGLSINPFKESVVVEPIYFHLDLEKQSFIQGNSPSGIEIKRGQSLLQALKLEDYLAVKIGQEIYFEKRHGKLIPKLTISIFLNS</sequence>
<protein>
    <submittedName>
        <fullName evidence="1">Uncharacterized protein</fullName>
    </submittedName>
</protein>
<dbReference type="STRING" id="1618478.UR68_C0015G0022"/>
<proteinExistence type="predicted"/>
<dbReference type="AlphaFoldDB" id="A0A0G0C8H6"/>
<evidence type="ECO:0000313" key="2">
    <source>
        <dbReference type="Proteomes" id="UP000034457"/>
    </source>
</evidence>
<dbReference type="EMBL" id="LBQC01000015">
    <property type="protein sequence ID" value="KKP72461.1"/>
    <property type="molecule type" value="Genomic_DNA"/>
</dbReference>
<reference evidence="1 2" key="1">
    <citation type="journal article" date="2015" name="Nature">
        <title>rRNA introns, odd ribosomes, and small enigmatic genomes across a large radiation of phyla.</title>
        <authorList>
            <person name="Brown C.T."/>
            <person name="Hug L.A."/>
            <person name="Thomas B.C."/>
            <person name="Sharon I."/>
            <person name="Castelle C.J."/>
            <person name="Singh A."/>
            <person name="Wilkins M.J."/>
            <person name="Williams K.H."/>
            <person name="Banfield J.F."/>
        </authorList>
    </citation>
    <scope>NUCLEOTIDE SEQUENCE [LARGE SCALE GENOMIC DNA]</scope>
</reference>
<gene>
    <name evidence="1" type="ORF">UR68_C0015G0022</name>
</gene>
<comment type="caution">
    <text evidence="1">The sequence shown here is derived from an EMBL/GenBank/DDBJ whole genome shotgun (WGS) entry which is preliminary data.</text>
</comment>
<name>A0A0G0C8H6_9BACT</name>
<accession>A0A0G0C8H6</accession>
<evidence type="ECO:0000313" key="1">
    <source>
        <dbReference type="EMBL" id="KKP72461.1"/>
    </source>
</evidence>
<organism evidence="1 2">
    <name type="scientific">Candidatus Roizmanbacteria bacterium GW2011_GWA2_35_19</name>
    <dbReference type="NCBI Taxonomy" id="1618478"/>
    <lineage>
        <taxon>Bacteria</taxon>
        <taxon>Candidatus Roizmaniibacteriota</taxon>
    </lineage>
</organism>